<keyword evidence="2" id="KW-0238">DNA-binding</keyword>
<keyword evidence="1" id="KW-0805">Transcription regulation</keyword>
<dbReference type="InterPro" id="IPR014710">
    <property type="entry name" value="RmlC-like_jellyroll"/>
</dbReference>
<dbReference type="GO" id="GO:0043565">
    <property type="term" value="F:sequence-specific DNA binding"/>
    <property type="evidence" value="ECO:0007669"/>
    <property type="project" value="InterPro"/>
</dbReference>
<dbReference type="PANTHER" id="PTHR43280:SF27">
    <property type="entry name" value="TRANSCRIPTIONAL REGULATOR MTLR"/>
    <property type="match status" value="1"/>
</dbReference>
<dbReference type="SUPFAM" id="SSF46689">
    <property type="entry name" value="Homeodomain-like"/>
    <property type="match status" value="2"/>
</dbReference>
<dbReference type="GO" id="GO:0003700">
    <property type="term" value="F:DNA-binding transcription factor activity"/>
    <property type="evidence" value="ECO:0007669"/>
    <property type="project" value="InterPro"/>
</dbReference>
<keyword evidence="3" id="KW-0804">Transcription</keyword>
<name>A0A2T6BYC3_9FLAO</name>
<dbReference type="InterPro" id="IPR018062">
    <property type="entry name" value="HTH_AraC-typ_CS"/>
</dbReference>
<dbReference type="SUPFAM" id="SSF51182">
    <property type="entry name" value="RmlC-like cupins"/>
    <property type="match status" value="1"/>
</dbReference>
<evidence type="ECO:0000256" key="1">
    <source>
        <dbReference type="ARBA" id="ARBA00023015"/>
    </source>
</evidence>
<dbReference type="Gene3D" id="1.10.10.60">
    <property type="entry name" value="Homeodomain-like"/>
    <property type="match status" value="2"/>
</dbReference>
<dbReference type="InterPro" id="IPR009057">
    <property type="entry name" value="Homeodomain-like_sf"/>
</dbReference>
<dbReference type="Proteomes" id="UP000244090">
    <property type="component" value="Unassembled WGS sequence"/>
</dbReference>
<dbReference type="PANTHER" id="PTHR43280">
    <property type="entry name" value="ARAC-FAMILY TRANSCRIPTIONAL REGULATOR"/>
    <property type="match status" value="1"/>
</dbReference>
<dbReference type="Gene3D" id="2.60.120.10">
    <property type="entry name" value="Jelly Rolls"/>
    <property type="match status" value="1"/>
</dbReference>
<dbReference type="SMART" id="SM00342">
    <property type="entry name" value="HTH_ARAC"/>
    <property type="match status" value="1"/>
</dbReference>
<dbReference type="InterPro" id="IPR018060">
    <property type="entry name" value="HTH_AraC"/>
</dbReference>
<dbReference type="PRINTS" id="PR00032">
    <property type="entry name" value="HTHARAC"/>
</dbReference>
<accession>A0A2T6BYC3</accession>
<dbReference type="OrthoDB" id="1410704at2"/>
<dbReference type="PROSITE" id="PS00041">
    <property type="entry name" value="HTH_ARAC_FAMILY_1"/>
    <property type="match status" value="1"/>
</dbReference>
<evidence type="ECO:0000313" key="5">
    <source>
        <dbReference type="EMBL" id="PTX61073.1"/>
    </source>
</evidence>
<protein>
    <submittedName>
        <fullName evidence="5">AraC family transcriptional regulator</fullName>
    </submittedName>
</protein>
<dbReference type="InterPro" id="IPR020449">
    <property type="entry name" value="Tscrpt_reg_AraC-type_HTH"/>
</dbReference>
<sequence length="290" mass="34226">MQKKIHREITQLSQADSFLVYYRVKDEFDFPLHFHPEYELNFIYNGDGVRRVIGDHMEEIGKYELVLVGPNLPHCWELHNCKNKEIHEITIHIHNDLLDEKLLSRRVFKSIRDMLNRSIHGILFSEKVTEEIMPRLLELPKTSGIDYFLEFISILQDLSNSRNQKLLSTSFSNYNEFENSDKIKKIYEYIQNNFDRKITLDEISSLINMTPVSFNRFIKSRTGKTFIAFTNSTRVSYATRFLLETDMSVGEIAYKCGFNNLAHFNRMFKKIKKATPSEFRAEFNGIQKVL</sequence>
<evidence type="ECO:0000259" key="4">
    <source>
        <dbReference type="PROSITE" id="PS01124"/>
    </source>
</evidence>
<organism evidence="5 6">
    <name type="scientific">Kordia periserrulae</name>
    <dbReference type="NCBI Taxonomy" id="701523"/>
    <lineage>
        <taxon>Bacteria</taxon>
        <taxon>Pseudomonadati</taxon>
        <taxon>Bacteroidota</taxon>
        <taxon>Flavobacteriia</taxon>
        <taxon>Flavobacteriales</taxon>
        <taxon>Flavobacteriaceae</taxon>
        <taxon>Kordia</taxon>
    </lineage>
</organism>
<gene>
    <name evidence="5" type="ORF">C8N46_105229</name>
</gene>
<dbReference type="RefSeq" id="WP_108115186.1">
    <property type="nucleotide sequence ID" value="NZ_QBKT01000005.1"/>
</dbReference>
<dbReference type="AlphaFoldDB" id="A0A2T6BYC3"/>
<evidence type="ECO:0000313" key="6">
    <source>
        <dbReference type="Proteomes" id="UP000244090"/>
    </source>
</evidence>
<evidence type="ECO:0000256" key="3">
    <source>
        <dbReference type="ARBA" id="ARBA00023163"/>
    </source>
</evidence>
<feature type="domain" description="HTH araC/xylS-type" evidence="4">
    <location>
        <begin position="184"/>
        <end position="282"/>
    </location>
</feature>
<keyword evidence="6" id="KW-1185">Reference proteome</keyword>
<dbReference type="PROSITE" id="PS01124">
    <property type="entry name" value="HTH_ARAC_FAMILY_2"/>
    <property type="match status" value="1"/>
</dbReference>
<evidence type="ECO:0000256" key="2">
    <source>
        <dbReference type="ARBA" id="ARBA00023125"/>
    </source>
</evidence>
<dbReference type="EMBL" id="QBKT01000005">
    <property type="protein sequence ID" value="PTX61073.1"/>
    <property type="molecule type" value="Genomic_DNA"/>
</dbReference>
<proteinExistence type="predicted"/>
<reference evidence="5 6" key="1">
    <citation type="submission" date="2018-04" db="EMBL/GenBank/DDBJ databases">
        <title>Genomic Encyclopedia of Archaeal and Bacterial Type Strains, Phase II (KMG-II): from individual species to whole genera.</title>
        <authorList>
            <person name="Goeker M."/>
        </authorList>
    </citation>
    <scope>NUCLEOTIDE SEQUENCE [LARGE SCALE GENOMIC DNA]</scope>
    <source>
        <strain evidence="5 6">DSM 25731</strain>
    </source>
</reference>
<comment type="caution">
    <text evidence="5">The sequence shown here is derived from an EMBL/GenBank/DDBJ whole genome shotgun (WGS) entry which is preliminary data.</text>
</comment>
<dbReference type="Pfam" id="PF12833">
    <property type="entry name" value="HTH_18"/>
    <property type="match status" value="1"/>
</dbReference>
<dbReference type="InterPro" id="IPR011051">
    <property type="entry name" value="RmlC_Cupin_sf"/>
</dbReference>